<evidence type="ECO:0000313" key="12">
    <source>
        <dbReference type="EMBL" id="RID94861.1"/>
    </source>
</evidence>
<protein>
    <submittedName>
        <fullName evidence="12">Mechanosensitive ion channel family protein</fullName>
    </submittedName>
    <submittedName>
        <fullName evidence="11">Mechanosensitive ion channel protein MscS</fullName>
    </submittedName>
</protein>
<evidence type="ECO:0000256" key="2">
    <source>
        <dbReference type="ARBA" id="ARBA00008017"/>
    </source>
</evidence>
<sequence>MVIEAANAVGQTVTDQVSLTEKFLNNFRTFAETRGIDIAEAIIVFIIGYIICREIKKWVKHLLGKSNIDPTAIGFITEMIYFISLVIVLVISLGVAGLSTSSLVAALGGMGIAIGLALQDNFSNVASGIFILLFRPFNVGDYISAVNIEGTVVEISIMYTRLQTLGNQMIVIPNKTITGNIIKNYSHFNLRNLELTVDVSYDTPLPQCLELLKKVLAENPYVQNKENVTLHISEMADYSIRIYTRCEVNTSEYFAARTDIFIKIKEAFDRVGIEMPYPQVVVHHTKE</sequence>
<dbReference type="SUPFAM" id="SSF50182">
    <property type="entry name" value="Sm-like ribonucleoproteins"/>
    <property type="match status" value="1"/>
</dbReference>
<evidence type="ECO:0000256" key="7">
    <source>
        <dbReference type="SAM" id="Phobius"/>
    </source>
</evidence>
<reference evidence="11" key="2">
    <citation type="submission" date="2016-08" db="EMBL/GenBank/DDBJ databases">
        <authorList>
            <person name="Seilhamer J.J."/>
        </authorList>
    </citation>
    <scope>NUCLEOTIDE SEQUENCE [LARGE SCALE GENOMIC DNA]</scope>
    <source>
        <strain evidence="11">F0677</strain>
    </source>
</reference>
<dbReference type="STRING" id="39950.BCB69_04290"/>
<dbReference type="InterPro" id="IPR023408">
    <property type="entry name" value="MscS_beta-dom_sf"/>
</dbReference>
<dbReference type="Gene3D" id="1.10.287.1260">
    <property type="match status" value="1"/>
</dbReference>
<evidence type="ECO:0000259" key="9">
    <source>
        <dbReference type="Pfam" id="PF21082"/>
    </source>
</evidence>
<proteinExistence type="inferred from homology"/>
<evidence type="ECO:0000259" key="8">
    <source>
        <dbReference type="Pfam" id="PF00924"/>
    </source>
</evidence>
<feature type="domain" description="Mechanosensitive ion channel transmembrane helices 2/3" evidence="10">
    <location>
        <begin position="80"/>
        <end position="119"/>
    </location>
</feature>
<evidence type="ECO:0000256" key="1">
    <source>
        <dbReference type="ARBA" id="ARBA00004651"/>
    </source>
</evidence>
<dbReference type="Proteomes" id="UP000266262">
    <property type="component" value="Unassembled WGS sequence"/>
</dbReference>
<feature type="transmembrane region" description="Helical" evidence="7">
    <location>
        <begin position="101"/>
        <end position="118"/>
    </location>
</feature>
<organism evidence="11 13">
    <name type="scientific">Dialister pneumosintes</name>
    <dbReference type="NCBI Taxonomy" id="39950"/>
    <lineage>
        <taxon>Bacteria</taxon>
        <taxon>Bacillati</taxon>
        <taxon>Bacillota</taxon>
        <taxon>Negativicutes</taxon>
        <taxon>Veillonellales</taxon>
        <taxon>Veillonellaceae</taxon>
        <taxon>Dialister</taxon>
    </lineage>
</organism>
<evidence type="ECO:0000256" key="4">
    <source>
        <dbReference type="ARBA" id="ARBA00022692"/>
    </source>
</evidence>
<dbReference type="InterPro" id="IPR011014">
    <property type="entry name" value="MscS_channel_TM-2"/>
</dbReference>
<keyword evidence="5 7" id="KW-1133">Transmembrane helix</keyword>
<dbReference type="KEGG" id="dpn:BCB69_04290"/>
<evidence type="ECO:0000259" key="10">
    <source>
        <dbReference type="Pfam" id="PF21088"/>
    </source>
</evidence>
<reference evidence="12 14" key="3">
    <citation type="submission" date="2018-08" db="EMBL/GenBank/DDBJ databases">
        <title>Draft genome sequence of Dialister pneumosintes KCOM 1685.</title>
        <authorList>
            <person name="Kook J.-K."/>
            <person name="Park S.-N."/>
            <person name="Lim Y.K."/>
        </authorList>
    </citation>
    <scope>NUCLEOTIDE SEQUENCE [LARGE SCALE GENOMIC DNA]</scope>
    <source>
        <strain evidence="12 14">KCOM 1685</strain>
    </source>
</reference>
<dbReference type="PANTHER" id="PTHR30221">
    <property type="entry name" value="SMALL-CONDUCTANCE MECHANOSENSITIVE CHANNEL"/>
    <property type="match status" value="1"/>
</dbReference>
<comment type="subcellular location">
    <subcellularLocation>
        <location evidence="1">Cell membrane</location>
        <topology evidence="1">Multi-pass membrane protein</topology>
    </subcellularLocation>
</comment>
<dbReference type="GO" id="GO:0005886">
    <property type="term" value="C:plasma membrane"/>
    <property type="evidence" value="ECO:0007669"/>
    <property type="project" value="UniProtKB-SubCell"/>
</dbReference>
<feature type="transmembrane region" description="Helical" evidence="7">
    <location>
        <begin position="35"/>
        <end position="52"/>
    </location>
</feature>
<evidence type="ECO:0000313" key="14">
    <source>
        <dbReference type="Proteomes" id="UP000266262"/>
    </source>
</evidence>
<reference evidence="13" key="1">
    <citation type="submission" date="2016-08" db="EMBL/GenBank/DDBJ databases">
        <authorList>
            <person name="Holder M.E."/>
            <person name="Ajami N.J."/>
            <person name="Petrosino J.F."/>
        </authorList>
    </citation>
    <scope>NUCLEOTIDE SEQUENCE [LARGE SCALE GENOMIC DNA]</scope>
    <source>
        <strain evidence="13">F0677</strain>
    </source>
</reference>
<keyword evidence="3" id="KW-1003">Cell membrane</keyword>
<dbReference type="Pfam" id="PF00924">
    <property type="entry name" value="MS_channel_2nd"/>
    <property type="match status" value="1"/>
</dbReference>
<dbReference type="Pfam" id="PF21082">
    <property type="entry name" value="MS_channel_3rd"/>
    <property type="match status" value="1"/>
</dbReference>
<dbReference type="InterPro" id="IPR045275">
    <property type="entry name" value="MscS_archaea/bacteria_type"/>
</dbReference>
<gene>
    <name evidence="11" type="ORF">BCB69_04290</name>
    <name evidence="12" type="ORF">DX915_05115</name>
</gene>
<dbReference type="GO" id="GO:0008381">
    <property type="term" value="F:mechanosensitive monoatomic ion channel activity"/>
    <property type="evidence" value="ECO:0007669"/>
    <property type="project" value="InterPro"/>
</dbReference>
<feature type="domain" description="Mechanosensitive ion channel MscS" evidence="8">
    <location>
        <begin position="122"/>
        <end position="187"/>
    </location>
</feature>
<dbReference type="PANTHER" id="PTHR30221:SF1">
    <property type="entry name" value="SMALL-CONDUCTANCE MECHANOSENSITIVE CHANNEL"/>
    <property type="match status" value="1"/>
</dbReference>
<keyword evidence="14" id="KW-1185">Reference proteome</keyword>
<keyword evidence="4 7" id="KW-0812">Transmembrane</keyword>
<evidence type="ECO:0000256" key="5">
    <source>
        <dbReference type="ARBA" id="ARBA00022989"/>
    </source>
</evidence>
<dbReference type="AlphaFoldDB" id="A0A1B3WE94"/>
<evidence type="ECO:0000313" key="11">
    <source>
        <dbReference type="EMBL" id="AOH39245.1"/>
    </source>
</evidence>
<feature type="transmembrane region" description="Helical" evidence="7">
    <location>
        <begin position="73"/>
        <end position="95"/>
    </location>
</feature>
<keyword evidence="6 7" id="KW-0472">Membrane</keyword>
<dbReference type="RefSeq" id="WP_069177111.1">
    <property type="nucleotide sequence ID" value="NZ_CP017037.1"/>
</dbReference>
<dbReference type="EMBL" id="QWKU01000001">
    <property type="protein sequence ID" value="RID94861.1"/>
    <property type="molecule type" value="Genomic_DNA"/>
</dbReference>
<dbReference type="Gene3D" id="3.30.70.100">
    <property type="match status" value="1"/>
</dbReference>
<dbReference type="InterPro" id="IPR049142">
    <property type="entry name" value="MS_channel_1st"/>
</dbReference>
<dbReference type="OrthoDB" id="9809206at2"/>
<dbReference type="Proteomes" id="UP000094757">
    <property type="component" value="Chromosome"/>
</dbReference>
<evidence type="ECO:0000313" key="13">
    <source>
        <dbReference type="Proteomes" id="UP000094757"/>
    </source>
</evidence>
<dbReference type="InterPro" id="IPR011066">
    <property type="entry name" value="MscS_channel_C_sf"/>
</dbReference>
<dbReference type="SUPFAM" id="SSF82689">
    <property type="entry name" value="Mechanosensitive channel protein MscS (YggB), C-terminal domain"/>
    <property type="match status" value="1"/>
</dbReference>
<name>A0A1B3WE94_9FIRM</name>
<dbReference type="SUPFAM" id="SSF82861">
    <property type="entry name" value="Mechanosensitive channel protein MscS (YggB), transmembrane region"/>
    <property type="match status" value="1"/>
</dbReference>
<comment type="similarity">
    <text evidence="2">Belongs to the MscS (TC 1.A.23) family.</text>
</comment>
<evidence type="ECO:0000256" key="3">
    <source>
        <dbReference type="ARBA" id="ARBA00022475"/>
    </source>
</evidence>
<feature type="domain" description="Mechanosensitive ion channel MscS C-terminal" evidence="9">
    <location>
        <begin position="194"/>
        <end position="275"/>
    </location>
</feature>
<dbReference type="InterPro" id="IPR006685">
    <property type="entry name" value="MscS_channel_2nd"/>
</dbReference>
<accession>A0A1B3WE94</accession>
<evidence type="ECO:0000256" key="6">
    <source>
        <dbReference type="ARBA" id="ARBA00023136"/>
    </source>
</evidence>
<dbReference type="Pfam" id="PF21088">
    <property type="entry name" value="MS_channel_1st"/>
    <property type="match status" value="1"/>
</dbReference>
<dbReference type="InterPro" id="IPR010920">
    <property type="entry name" value="LSM_dom_sf"/>
</dbReference>
<dbReference type="Gene3D" id="2.30.30.60">
    <property type="match status" value="1"/>
</dbReference>
<dbReference type="EMBL" id="CP017037">
    <property type="protein sequence ID" value="AOH39245.1"/>
    <property type="molecule type" value="Genomic_DNA"/>
</dbReference>
<dbReference type="InterPro" id="IPR049278">
    <property type="entry name" value="MS_channel_C"/>
</dbReference>